<dbReference type="PaxDb" id="2903-EOD11138"/>
<keyword evidence="1" id="KW-0732">Signal</keyword>
<dbReference type="PANTHER" id="PTHR43143:SF1">
    <property type="entry name" value="SERINE_THREONINE-PROTEIN PHOSPHATASE CPPED1"/>
    <property type="match status" value="1"/>
</dbReference>
<feature type="chain" id="PRO_5044275362" description="Calcineurin-like phosphoesterase domain-containing protein" evidence="1">
    <location>
        <begin position="24"/>
        <end position="847"/>
    </location>
</feature>
<feature type="domain" description="Calcineurin-like phosphoesterase" evidence="2">
    <location>
        <begin position="517"/>
        <end position="648"/>
    </location>
</feature>
<dbReference type="InterPro" id="IPR004843">
    <property type="entry name" value="Calcineurin-like_PHP"/>
</dbReference>
<proteinExistence type="predicted"/>
<dbReference type="RefSeq" id="XP_005763567.1">
    <property type="nucleotide sequence ID" value="XM_005763510.1"/>
</dbReference>
<dbReference type="InterPro" id="IPR029052">
    <property type="entry name" value="Metallo-depent_PP-like"/>
</dbReference>
<dbReference type="Pfam" id="PF00149">
    <property type="entry name" value="Metallophos"/>
    <property type="match status" value="1"/>
</dbReference>
<dbReference type="HOGENOM" id="CLU_336643_0_0_1"/>
<dbReference type="Gene3D" id="3.60.21.10">
    <property type="match status" value="1"/>
</dbReference>
<reference evidence="4" key="1">
    <citation type="journal article" date="2013" name="Nature">
        <title>Pan genome of the phytoplankton Emiliania underpins its global distribution.</title>
        <authorList>
            <person name="Read B.A."/>
            <person name="Kegel J."/>
            <person name="Klute M.J."/>
            <person name="Kuo A."/>
            <person name="Lefebvre S.C."/>
            <person name="Maumus F."/>
            <person name="Mayer C."/>
            <person name="Miller J."/>
            <person name="Monier A."/>
            <person name="Salamov A."/>
            <person name="Young J."/>
            <person name="Aguilar M."/>
            <person name="Claverie J.M."/>
            <person name="Frickenhaus S."/>
            <person name="Gonzalez K."/>
            <person name="Herman E.K."/>
            <person name="Lin Y.C."/>
            <person name="Napier J."/>
            <person name="Ogata H."/>
            <person name="Sarno A.F."/>
            <person name="Shmutz J."/>
            <person name="Schroeder D."/>
            <person name="de Vargas C."/>
            <person name="Verret F."/>
            <person name="von Dassow P."/>
            <person name="Valentin K."/>
            <person name="Van de Peer Y."/>
            <person name="Wheeler G."/>
            <person name="Dacks J.B."/>
            <person name="Delwiche C.F."/>
            <person name="Dyhrman S.T."/>
            <person name="Glockner G."/>
            <person name="John U."/>
            <person name="Richards T."/>
            <person name="Worden A.Z."/>
            <person name="Zhang X."/>
            <person name="Grigoriev I.V."/>
            <person name="Allen A.E."/>
            <person name="Bidle K."/>
            <person name="Borodovsky M."/>
            <person name="Bowler C."/>
            <person name="Brownlee C."/>
            <person name="Cock J.M."/>
            <person name="Elias M."/>
            <person name="Gladyshev V.N."/>
            <person name="Groth M."/>
            <person name="Guda C."/>
            <person name="Hadaegh A."/>
            <person name="Iglesias-Rodriguez M.D."/>
            <person name="Jenkins J."/>
            <person name="Jones B.M."/>
            <person name="Lawson T."/>
            <person name="Leese F."/>
            <person name="Lindquist E."/>
            <person name="Lobanov A."/>
            <person name="Lomsadze A."/>
            <person name="Malik S.B."/>
            <person name="Marsh M.E."/>
            <person name="Mackinder L."/>
            <person name="Mock T."/>
            <person name="Mueller-Roeber B."/>
            <person name="Pagarete A."/>
            <person name="Parker M."/>
            <person name="Probert I."/>
            <person name="Quesneville H."/>
            <person name="Raines C."/>
            <person name="Rensing S.A."/>
            <person name="Riano-Pachon D.M."/>
            <person name="Richier S."/>
            <person name="Rokitta S."/>
            <person name="Shiraiwa Y."/>
            <person name="Soanes D.M."/>
            <person name="van der Giezen M."/>
            <person name="Wahlund T.M."/>
            <person name="Williams B."/>
            <person name="Wilson W."/>
            <person name="Wolfe G."/>
            <person name="Wurch L.L."/>
        </authorList>
    </citation>
    <scope>NUCLEOTIDE SEQUENCE</scope>
</reference>
<sequence>MSPSPSPSPTLVGILAAAVAAAAAPSAGHVNVQGRRLAVLVPPLRNLTAETNGNCGRSACSNERELRRCPQTCGVALDIIDELSSRGRLPRQGTRPARHELIANLQSKVEELTIASGGSRADVPLAVHDALVDVAVSLNDQRAAHGDPRRPGFDQLRAFIYAASSPSIGTAKRSGSDTTARRTLFASVVGPSDAPPSPPLPLEARCASVGCVASSINSAFSAVEQALIDSNITLPAVAERAALLLDTHVGEVCAEAPNPTLALRTACATAQAAIRAWVDDKFHEEVYVAPPGRRGLRDARLPPASTPSRTHLRRLESAPCPDDCVERARVLLPDNLIGLLLSRVVASAVLGGYIGYPLTVILSYLLSLDAFLDQPYADGWTPWASGRRRHLDVGGAIPTVRELMARYPVASRKFLELHEVVDRFGYSSEQGRTYYDQYIYLDGEKTIPFFDVGWANKFIAMVEGTWDRLGRHTYRKVPSLGRHSGPDYEFSVSPLEDRPLRIGVLSDWPTGAPQSLHAPDIVIHLGDTYYSGTRAEQEAFLHDPIKAVLGEAIPVYLVPGNHDYYGGGGEGFYHVLDEFGVQPASYFTLRGAGAQIVAVDTGLLNNQDYSPTMMPFLPDDQIDWALHQIEVGRQAGLKTIFMSHHQFFSRAESVGVANNAFGEALTGPDRIPGPLNVYQTSEYSIGSTELAGGLSNDLPPAANTRLLNQFPPDVREYVSAFYWGHEHSTSIFDRYVNITRGRCIGNSGIAFTTDVDQYAVNGETVSAPFGGPPPLLPKEKGGCARDGCRTGQGNTFWNLGFVTLDIDAGAQPKILAKHWEVQQDQSYDLDALGSVYLNAKVYFEEEY</sequence>
<dbReference type="InterPro" id="IPR051918">
    <property type="entry name" value="STPP_CPPED1"/>
</dbReference>
<dbReference type="GO" id="GO:0016787">
    <property type="term" value="F:hydrolase activity"/>
    <property type="evidence" value="ECO:0007669"/>
    <property type="project" value="InterPro"/>
</dbReference>
<dbReference type="CDD" id="cd00838">
    <property type="entry name" value="MPP_superfamily"/>
    <property type="match status" value="1"/>
</dbReference>
<dbReference type="Proteomes" id="UP000013827">
    <property type="component" value="Unassembled WGS sequence"/>
</dbReference>
<evidence type="ECO:0000256" key="1">
    <source>
        <dbReference type="SAM" id="SignalP"/>
    </source>
</evidence>
<dbReference type="AlphaFoldDB" id="A0A0D3IIQ3"/>
<dbReference type="SUPFAM" id="SSF56300">
    <property type="entry name" value="Metallo-dependent phosphatases"/>
    <property type="match status" value="1"/>
</dbReference>
<protein>
    <recommendedName>
        <fullName evidence="2">Calcineurin-like phosphoesterase domain-containing protein</fullName>
    </recommendedName>
</protein>
<evidence type="ECO:0000259" key="2">
    <source>
        <dbReference type="Pfam" id="PF00149"/>
    </source>
</evidence>
<organism evidence="3 4">
    <name type="scientific">Emiliania huxleyi (strain CCMP1516)</name>
    <dbReference type="NCBI Taxonomy" id="280463"/>
    <lineage>
        <taxon>Eukaryota</taxon>
        <taxon>Haptista</taxon>
        <taxon>Haptophyta</taxon>
        <taxon>Prymnesiophyceae</taxon>
        <taxon>Isochrysidales</taxon>
        <taxon>Noelaerhabdaceae</taxon>
        <taxon>Emiliania</taxon>
    </lineage>
</organism>
<keyword evidence="4" id="KW-1185">Reference proteome</keyword>
<dbReference type="KEGG" id="ehx:EMIHUDRAFT_452508"/>
<evidence type="ECO:0000313" key="3">
    <source>
        <dbReference type="EnsemblProtists" id="EOD11138"/>
    </source>
</evidence>
<feature type="signal peptide" evidence="1">
    <location>
        <begin position="1"/>
        <end position="23"/>
    </location>
</feature>
<accession>A0A0D3IIQ3</accession>
<dbReference type="EnsemblProtists" id="EOD11138">
    <property type="protein sequence ID" value="EOD11138"/>
    <property type="gene ID" value="EMIHUDRAFT_452508"/>
</dbReference>
<reference evidence="3" key="2">
    <citation type="submission" date="2024-10" db="UniProtKB">
        <authorList>
            <consortium name="EnsemblProtists"/>
        </authorList>
    </citation>
    <scope>IDENTIFICATION</scope>
</reference>
<dbReference type="GeneID" id="17257263"/>
<evidence type="ECO:0000313" key="4">
    <source>
        <dbReference type="Proteomes" id="UP000013827"/>
    </source>
</evidence>
<dbReference type="PANTHER" id="PTHR43143">
    <property type="entry name" value="METALLOPHOSPHOESTERASE, CALCINEURIN SUPERFAMILY"/>
    <property type="match status" value="1"/>
</dbReference>
<name>A0A0D3IIQ3_EMIH1</name>